<organism evidence="2 3">
    <name type="scientific">Fluviicoccus keumensis</name>
    <dbReference type="NCBI Taxonomy" id="1435465"/>
    <lineage>
        <taxon>Bacteria</taxon>
        <taxon>Pseudomonadati</taxon>
        <taxon>Pseudomonadota</taxon>
        <taxon>Gammaproteobacteria</taxon>
        <taxon>Moraxellales</taxon>
        <taxon>Moraxellaceae</taxon>
        <taxon>Fluviicoccus</taxon>
    </lineage>
</organism>
<dbReference type="Gene3D" id="3.40.50.720">
    <property type="entry name" value="NAD(P)-binding Rossmann-like Domain"/>
    <property type="match status" value="1"/>
</dbReference>
<dbReference type="EMBL" id="SHKX01000010">
    <property type="protein sequence ID" value="RZU47270.1"/>
    <property type="molecule type" value="Genomic_DNA"/>
</dbReference>
<dbReference type="NCBIfam" id="NF006619">
    <property type="entry name" value="PRK09186.1"/>
    <property type="match status" value="1"/>
</dbReference>
<keyword evidence="3" id="KW-1185">Reference proteome</keyword>
<dbReference type="InterPro" id="IPR002347">
    <property type="entry name" value="SDR_fam"/>
</dbReference>
<dbReference type="Pfam" id="PF13561">
    <property type="entry name" value="adh_short_C2"/>
    <property type="match status" value="1"/>
</dbReference>
<protein>
    <submittedName>
        <fullName evidence="2">NAD(P)-dependent dehydrogenase (Short-subunit alcohol dehydrogenase family)</fullName>
    </submittedName>
</protein>
<evidence type="ECO:0000313" key="3">
    <source>
        <dbReference type="Proteomes" id="UP000292423"/>
    </source>
</evidence>
<dbReference type="Proteomes" id="UP000292423">
    <property type="component" value="Unassembled WGS sequence"/>
</dbReference>
<dbReference type="RefSeq" id="WP_130410524.1">
    <property type="nucleotide sequence ID" value="NZ_SHKX01000010.1"/>
</dbReference>
<dbReference type="InterPro" id="IPR036291">
    <property type="entry name" value="NAD(P)-bd_dom_sf"/>
</dbReference>
<name>A0A4Q7Z9R5_9GAMM</name>
<reference evidence="2 3" key="1">
    <citation type="submission" date="2019-02" db="EMBL/GenBank/DDBJ databases">
        <title>Genomic Encyclopedia of Type Strains, Phase IV (KMG-IV): sequencing the most valuable type-strain genomes for metagenomic binning, comparative biology and taxonomic classification.</title>
        <authorList>
            <person name="Goeker M."/>
        </authorList>
    </citation>
    <scope>NUCLEOTIDE SEQUENCE [LARGE SCALE GENOMIC DNA]</scope>
    <source>
        <strain evidence="2 3">DSM 105135</strain>
    </source>
</reference>
<dbReference type="PANTHER" id="PTHR42760">
    <property type="entry name" value="SHORT-CHAIN DEHYDROGENASES/REDUCTASES FAMILY MEMBER"/>
    <property type="match status" value="1"/>
</dbReference>
<evidence type="ECO:0000313" key="2">
    <source>
        <dbReference type="EMBL" id="RZU47270.1"/>
    </source>
</evidence>
<sequence length="254" mass="27409">MMNLDGQRVLLIGAGGLLGRTFATALIDAGARVLLADRALAAVEELAASLGERTMPAAIDITDADSIRAILALADQTWGGLDTVVNTAYPRNPRYGRRYEEVEYDDFCENLGLHLGGYHLVMQQAALYFRAHGKGGHIVNISSIYGVMQPRFEVYAGTAMTMPVEYAAIKSALIHLSGYVAKYFLKDGVRVNCISPGGIRDRQPESFLAAYDAHAGRIGMLEPQDIASTLLYLLSPASRGINGQNIVVDDGFSL</sequence>
<dbReference type="GO" id="GO:0016616">
    <property type="term" value="F:oxidoreductase activity, acting on the CH-OH group of donors, NAD or NADP as acceptor"/>
    <property type="evidence" value="ECO:0007669"/>
    <property type="project" value="TreeGrafter"/>
</dbReference>
<dbReference type="PRINTS" id="PR00081">
    <property type="entry name" value="GDHRDH"/>
</dbReference>
<dbReference type="SUPFAM" id="SSF51735">
    <property type="entry name" value="NAD(P)-binding Rossmann-fold domains"/>
    <property type="match status" value="1"/>
</dbReference>
<dbReference type="OrthoDB" id="9775864at2"/>
<comment type="caution">
    <text evidence="2">The sequence shown here is derived from an EMBL/GenBank/DDBJ whole genome shotgun (WGS) entry which is preliminary data.</text>
</comment>
<evidence type="ECO:0000256" key="1">
    <source>
        <dbReference type="ARBA" id="ARBA00006484"/>
    </source>
</evidence>
<proteinExistence type="inferred from homology"/>
<comment type="similarity">
    <text evidence="1">Belongs to the short-chain dehydrogenases/reductases (SDR) family.</text>
</comment>
<dbReference type="AlphaFoldDB" id="A0A4Q7Z9R5"/>
<accession>A0A4Q7Z9R5</accession>
<gene>
    <name evidence="2" type="ORF">EV700_0224</name>
</gene>